<dbReference type="InterPro" id="IPR032693">
    <property type="entry name" value="YtkA-like_dom"/>
</dbReference>
<evidence type="ECO:0000259" key="4">
    <source>
        <dbReference type="Pfam" id="PF13115"/>
    </source>
</evidence>
<evidence type="ECO:0000256" key="1">
    <source>
        <dbReference type="ARBA" id="ARBA00022729"/>
    </source>
</evidence>
<dbReference type="EMBL" id="CP066308">
    <property type="protein sequence ID" value="QQE73179.1"/>
    <property type="molecule type" value="Genomic_DNA"/>
</dbReference>
<organism evidence="5 7">
    <name type="scientific">Brevibacillus composti</name>
    <dbReference type="NCBI Taxonomy" id="2796470"/>
    <lineage>
        <taxon>Bacteria</taxon>
        <taxon>Bacillati</taxon>
        <taxon>Bacillota</taxon>
        <taxon>Bacilli</taxon>
        <taxon>Bacillales</taxon>
        <taxon>Paenibacillaceae</taxon>
        <taxon>Brevibacillus</taxon>
    </lineage>
</organism>
<accession>A0A7T5EIF8</accession>
<dbReference type="InterPro" id="IPR013783">
    <property type="entry name" value="Ig-like_fold"/>
</dbReference>
<dbReference type="KEGG" id="bcop:JD108_14820"/>
<feature type="domain" description="YtkA-like" evidence="4">
    <location>
        <begin position="178"/>
        <end position="255"/>
    </location>
</feature>
<evidence type="ECO:0000313" key="6">
    <source>
        <dbReference type="EMBL" id="QUO40258.1"/>
    </source>
</evidence>
<evidence type="ECO:0000313" key="7">
    <source>
        <dbReference type="Proteomes" id="UP000595847"/>
    </source>
</evidence>
<reference evidence="6" key="2">
    <citation type="submission" date="2021-04" db="EMBL/GenBank/DDBJ databases">
        <title>Brevibacillus composti FJAT-54423, complete genome.</title>
        <authorList>
            <person name="Tang R."/>
        </authorList>
    </citation>
    <scope>NUCLEOTIDE SEQUENCE</scope>
    <source>
        <strain evidence="6">FJAT-54424</strain>
    </source>
</reference>
<feature type="signal peptide" evidence="3">
    <location>
        <begin position="1"/>
        <end position="18"/>
    </location>
</feature>
<dbReference type="Proteomes" id="UP000677234">
    <property type="component" value="Chromosome"/>
</dbReference>
<keyword evidence="8" id="KW-1185">Reference proteome</keyword>
<feature type="domain" description="YtkA-like" evidence="4">
    <location>
        <begin position="30"/>
        <end position="111"/>
    </location>
</feature>
<evidence type="ECO:0000256" key="3">
    <source>
        <dbReference type="SAM" id="SignalP"/>
    </source>
</evidence>
<name>A0A7T5EIF8_9BACL</name>
<evidence type="ECO:0000256" key="2">
    <source>
        <dbReference type="SAM" id="MobiDB-lite"/>
    </source>
</evidence>
<dbReference type="Gene3D" id="2.60.40.10">
    <property type="entry name" value="Immunoglobulins"/>
    <property type="match status" value="1"/>
</dbReference>
<sequence>MKRYVFALIGSLALIAGAGCSKQEEALPSSTPIEVELKIEPQEVAVNEAATFTITVTQDGKAVDDAKEAEFEIWKEGQEQHETIPAVHQQDGVYTAQKAFSEPGTYNVMYHVTARDFHNMQKYSFSVKGPDGEADGSAAAGHADEPAAQPGSSAGHEHGGTHQHGSSETGEHHHGPSVDMHFQPADVIKANTAATLTVHLVQNNQPLTDAKVRFEYWLAGGDKHEFVDARETKAGEYTANSAIFPASGSYTVKVHVEKGDIHDHREYPVSVQ</sequence>
<evidence type="ECO:0000313" key="8">
    <source>
        <dbReference type="Proteomes" id="UP000677234"/>
    </source>
</evidence>
<feature type="region of interest" description="Disordered" evidence="2">
    <location>
        <begin position="128"/>
        <end position="180"/>
    </location>
</feature>
<feature type="chain" id="PRO_5038425433" evidence="3">
    <location>
        <begin position="19"/>
        <end position="272"/>
    </location>
</feature>
<dbReference type="PROSITE" id="PS51257">
    <property type="entry name" value="PROKAR_LIPOPROTEIN"/>
    <property type="match status" value="1"/>
</dbReference>
<dbReference type="RefSeq" id="WP_198826809.1">
    <property type="nucleotide sequence ID" value="NZ_CP066308.1"/>
</dbReference>
<gene>
    <name evidence="5" type="ORF">JD108_14820</name>
    <name evidence="6" type="ORF">KDJ56_14765</name>
</gene>
<dbReference type="Gene3D" id="2.60.40.1220">
    <property type="match status" value="1"/>
</dbReference>
<keyword evidence="1 3" id="KW-0732">Signal</keyword>
<dbReference type="AlphaFoldDB" id="A0A7T5EIF8"/>
<dbReference type="Pfam" id="PF13115">
    <property type="entry name" value="YtkA"/>
    <property type="match status" value="2"/>
</dbReference>
<dbReference type="Proteomes" id="UP000595847">
    <property type="component" value="Chromosome"/>
</dbReference>
<reference evidence="5 7" key="1">
    <citation type="submission" date="2020-12" db="EMBL/GenBank/DDBJ databases">
        <title>strain FJAT-54423T represents a novel species of the genus Brevibacillus.</title>
        <authorList>
            <person name="Tang R."/>
        </authorList>
    </citation>
    <scope>NUCLEOTIDE SEQUENCE [LARGE SCALE GENOMIC DNA]</scope>
    <source>
        <strain evidence="5 7">FJAT-54423</strain>
    </source>
</reference>
<proteinExistence type="predicted"/>
<dbReference type="EMBL" id="CP073708">
    <property type="protein sequence ID" value="QUO40258.1"/>
    <property type="molecule type" value="Genomic_DNA"/>
</dbReference>
<protein>
    <submittedName>
        <fullName evidence="5">FixH family protein</fullName>
    </submittedName>
</protein>
<dbReference type="InterPro" id="IPR014755">
    <property type="entry name" value="Cu-Rt/internalin_Ig-like"/>
</dbReference>
<evidence type="ECO:0000313" key="5">
    <source>
        <dbReference type="EMBL" id="QQE73179.1"/>
    </source>
</evidence>